<name>A0AAU0N1M9_9GAMM</name>
<reference evidence="1 2" key="1">
    <citation type="submission" date="2023-10" db="EMBL/GenBank/DDBJ databases">
        <title>Description of Microbulbifer bruguierae sp. nov., isolated from the sediments of mangrove plant Bruguiera sexangula and comparative genomic analyses of the genus Microbulbifer.</title>
        <authorList>
            <person name="Long M."/>
        </authorList>
    </citation>
    <scope>NUCLEOTIDE SEQUENCE [LARGE SCALE GENOMIC DNA]</scope>
    <source>
        <strain evidence="1 2">SPO729</strain>
    </source>
</reference>
<dbReference type="EMBL" id="CP137555">
    <property type="protein sequence ID" value="WOX06363.1"/>
    <property type="molecule type" value="Genomic_DNA"/>
</dbReference>
<evidence type="ECO:0000313" key="1">
    <source>
        <dbReference type="EMBL" id="WOX06363.1"/>
    </source>
</evidence>
<dbReference type="InterPro" id="IPR032344">
    <property type="entry name" value="DUF4862"/>
</dbReference>
<evidence type="ECO:0000313" key="2">
    <source>
        <dbReference type="Proteomes" id="UP001302477"/>
    </source>
</evidence>
<protein>
    <submittedName>
        <fullName evidence="1">DUF4862 family protein</fullName>
    </submittedName>
</protein>
<dbReference type="RefSeq" id="WP_318954820.1">
    <property type="nucleotide sequence ID" value="NZ_CP137555.1"/>
</dbReference>
<dbReference type="AlphaFoldDB" id="A0AAU0N1M9"/>
<proteinExistence type="predicted"/>
<gene>
    <name evidence="1" type="ORF">R5R33_04335</name>
</gene>
<organism evidence="1 2">
    <name type="scientific">Microbulbifer pacificus</name>
    <dbReference type="NCBI Taxonomy" id="407164"/>
    <lineage>
        <taxon>Bacteria</taxon>
        <taxon>Pseudomonadati</taxon>
        <taxon>Pseudomonadota</taxon>
        <taxon>Gammaproteobacteria</taxon>
        <taxon>Cellvibrionales</taxon>
        <taxon>Microbulbiferaceae</taxon>
        <taxon>Microbulbifer</taxon>
    </lineage>
</organism>
<dbReference type="KEGG" id="mpaf:R5R33_04335"/>
<accession>A0AAU0N1M9</accession>
<sequence>MTGFYVGAYATAPVTQSWDPEVQTAYFNGLKALLGVRGLEHPFTGTLHGQDDTWFLANVDPGWDFVFTGIPGVMGCLGEDASFGIASSAEAGRQAALAFYQQARQAILKLNRHLGRQAVQVMMLHTAPRPAEGVRPDVAALVASLEEMVSWDWDGAALVIEHCDTKVEGKVPSKGFLTIESEIEAITAVNRKTGSQIGLCINWGRSALEARSVDGPVRHIEAARAAGLLKGLMFSGVSGAEGPYGSWQDTHMPPAGEASSGAFEPCSMLNEVEFRRCLEAADPQALDYMGIKIGVRPESLDTAGRLAYIESALNMLQRAAG</sequence>
<keyword evidence="2" id="KW-1185">Reference proteome</keyword>
<dbReference type="Pfam" id="PF16154">
    <property type="entry name" value="DUF4862"/>
    <property type="match status" value="1"/>
</dbReference>
<dbReference type="Proteomes" id="UP001302477">
    <property type="component" value="Chromosome"/>
</dbReference>